<dbReference type="PANTHER" id="PTHR39434:SF1">
    <property type="entry name" value="VOC DOMAIN-CONTAINING PROTEIN"/>
    <property type="match status" value="1"/>
</dbReference>
<sequence>MTHPFHLAFPVTDLRAAHRFYVNLLGALPGRSTGHWADFDLFGHQLSAHQVAEMPAPAGSSEVDGKPVPIPHFGVLLGWHEWEMLAVRLTEAGVDFILPPQVRFAGQSGEQGTFLVHDPAGNALEFKAFRRAEEVFS</sequence>
<dbReference type="InterPro" id="IPR029068">
    <property type="entry name" value="Glyas_Bleomycin-R_OHBP_Dase"/>
</dbReference>
<feature type="domain" description="VOC" evidence="1">
    <location>
        <begin position="3"/>
        <end position="129"/>
    </location>
</feature>
<dbReference type="SUPFAM" id="SSF54593">
    <property type="entry name" value="Glyoxalase/Bleomycin resistance protein/Dihydroxybiphenyl dioxygenase"/>
    <property type="match status" value="1"/>
</dbReference>
<proteinExistence type="predicted"/>
<evidence type="ECO:0000313" key="2">
    <source>
        <dbReference type="EMBL" id="MCK0538803.1"/>
    </source>
</evidence>
<dbReference type="EMBL" id="JALKII010000015">
    <property type="protein sequence ID" value="MCK0538803.1"/>
    <property type="molecule type" value="Genomic_DNA"/>
</dbReference>
<protein>
    <submittedName>
        <fullName evidence="2">Dioxygenase</fullName>
    </submittedName>
</protein>
<dbReference type="Proteomes" id="UP001165524">
    <property type="component" value="Unassembled WGS sequence"/>
</dbReference>
<dbReference type="InterPro" id="IPR004360">
    <property type="entry name" value="Glyas_Fos-R_dOase_dom"/>
</dbReference>
<gene>
    <name evidence="2" type="ORF">MU846_13895</name>
</gene>
<keyword evidence="3" id="KW-1185">Reference proteome</keyword>
<accession>A0ABT0EAN2</accession>
<comment type="caution">
    <text evidence="2">The sequence shown here is derived from an EMBL/GenBank/DDBJ whole genome shotgun (WGS) entry which is preliminary data.</text>
</comment>
<reference evidence="2" key="1">
    <citation type="submission" date="2022-04" db="EMBL/GenBank/DDBJ databases">
        <title>Alcanivorax sp. CY1518 draft genome sequence.</title>
        <authorList>
            <person name="Zhao G."/>
            <person name="An M."/>
        </authorList>
    </citation>
    <scope>NUCLEOTIDE SEQUENCE</scope>
    <source>
        <strain evidence="2">CY1518</strain>
    </source>
</reference>
<name>A0ABT0EAN2_9GAMM</name>
<dbReference type="InterPro" id="IPR037523">
    <property type="entry name" value="VOC_core"/>
</dbReference>
<keyword evidence="2" id="KW-0560">Oxidoreductase</keyword>
<dbReference type="GO" id="GO:0051213">
    <property type="term" value="F:dioxygenase activity"/>
    <property type="evidence" value="ECO:0007669"/>
    <property type="project" value="UniProtKB-KW"/>
</dbReference>
<organism evidence="2 3">
    <name type="scientific">Alcanivorax quisquiliarum</name>
    <dbReference type="NCBI Taxonomy" id="2933565"/>
    <lineage>
        <taxon>Bacteria</taxon>
        <taxon>Pseudomonadati</taxon>
        <taxon>Pseudomonadota</taxon>
        <taxon>Gammaproteobacteria</taxon>
        <taxon>Oceanospirillales</taxon>
        <taxon>Alcanivoracaceae</taxon>
        <taxon>Alcanivorax</taxon>
    </lineage>
</organism>
<dbReference type="Pfam" id="PF00903">
    <property type="entry name" value="Glyoxalase"/>
    <property type="match status" value="1"/>
</dbReference>
<evidence type="ECO:0000259" key="1">
    <source>
        <dbReference type="PROSITE" id="PS51819"/>
    </source>
</evidence>
<dbReference type="RefSeq" id="WP_246953770.1">
    <property type="nucleotide sequence ID" value="NZ_JALKII010000015.1"/>
</dbReference>
<dbReference type="Gene3D" id="3.10.180.10">
    <property type="entry name" value="2,3-Dihydroxybiphenyl 1,2-Dioxygenase, domain 1"/>
    <property type="match status" value="1"/>
</dbReference>
<dbReference type="PANTHER" id="PTHR39434">
    <property type="match status" value="1"/>
</dbReference>
<dbReference type="PROSITE" id="PS51819">
    <property type="entry name" value="VOC"/>
    <property type="match status" value="1"/>
</dbReference>
<evidence type="ECO:0000313" key="3">
    <source>
        <dbReference type="Proteomes" id="UP001165524"/>
    </source>
</evidence>
<keyword evidence="2" id="KW-0223">Dioxygenase</keyword>